<accession>A0A336LS03</accession>
<dbReference type="PANTHER" id="PTHR46953">
    <property type="entry name" value="G-PROTEIN COUPLED RECEPTOR MTH-LIKE 1-RELATED"/>
    <property type="match status" value="1"/>
</dbReference>
<keyword evidence="2" id="KW-0732">Signal</keyword>
<dbReference type="InterPro" id="IPR052808">
    <property type="entry name" value="GPCR_Mth-like"/>
</dbReference>
<feature type="chain" id="PRO_5016382636" evidence="2">
    <location>
        <begin position="20"/>
        <end position="395"/>
    </location>
</feature>
<dbReference type="Gene3D" id="1.20.1070.10">
    <property type="entry name" value="Rhodopsin 7-helix transmembrane proteins"/>
    <property type="match status" value="1"/>
</dbReference>
<feature type="transmembrane region" description="Helical" evidence="1">
    <location>
        <begin position="255"/>
        <end position="273"/>
    </location>
</feature>
<keyword evidence="1" id="KW-0812">Transmembrane</keyword>
<sequence length="395" mass="46740">MFILVYLFTFCKIIVATHSQSLDDPNEITIQNNSTIISELMNCCKDGVYDPNTETCVGKNKAIFSFQLPCSNPIELDPTDVQIEKDAEELEYFCITRILTENEDSTIAYFTCEEMDEEFKITFEIWLFPISIVFLSITLYLYLVKLTWLRSPQDMAFMYAISCLMFHMIFFIVRYTNNRESQIIIIFYNYVGRYLKTAYFSWFHVMCFNRLIENRNLQQKLPYSKFHPIGSHIYAWTVPLIFITLYYYVPNLNWHIPILIMWIINLILLITVITSVEHTKQLDNYSWRTNRYRSWLLIRLFLGAGILWLFGASVRIPIFTVLFALQGVLIFLIMVIYRYHVKRKFAGEKFGVFQFPQHWKNTEDVDRDDINQNSQGDNNDFLVVAIPLEGKIDSK</sequence>
<feature type="transmembrane region" description="Helical" evidence="1">
    <location>
        <begin position="294"/>
        <end position="310"/>
    </location>
</feature>
<feature type="signal peptide" evidence="2">
    <location>
        <begin position="1"/>
        <end position="19"/>
    </location>
</feature>
<feature type="transmembrane region" description="Helical" evidence="1">
    <location>
        <begin position="233"/>
        <end position="249"/>
    </location>
</feature>
<dbReference type="EMBL" id="UFQT01000141">
    <property type="protein sequence ID" value="SSX20786.1"/>
    <property type="molecule type" value="Genomic_DNA"/>
</dbReference>
<gene>
    <name evidence="3" type="primary">CSON002507</name>
</gene>
<feature type="transmembrane region" description="Helical" evidence="1">
    <location>
        <begin position="193"/>
        <end position="212"/>
    </location>
</feature>
<dbReference type="AlphaFoldDB" id="A0A336LS03"/>
<reference evidence="3" key="1">
    <citation type="submission" date="2018-07" db="EMBL/GenBank/DDBJ databases">
        <authorList>
            <person name="Quirk P.G."/>
            <person name="Krulwich T.A."/>
        </authorList>
    </citation>
    <scope>NUCLEOTIDE SEQUENCE</scope>
</reference>
<protein>
    <submittedName>
        <fullName evidence="3">CSON002507 protein</fullName>
    </submittedName>
</protein>
<proteinExistence type="predicted"/>
<dbReference type="PANTHER" id="PTHR46953:SF1">
    <property type="entry name" value="G-PROTEIN COUPLED RECEPTOR MTH-LIKE 1-RELATED"/>
    <property type="match status" value="1"/>
</dbReference>
<feature type="transmembrane region" description="Helical" evidence="1">
    <location>
        <begin position="316"/>
        <end position="337"/>
    </location>
</feature>
<feature type="transmembrane region" description="Helical" evidence="1">
    <location>
        <begin position="156"/>
        <end position="173"/>
    </location>
</feature>
<keyword evidence="1" id="KW-1133">Transmembrane helix</keyword>
<keyword evidence="1" id="KW-0472">Membrane</keyword>
<feature type="transmembrane region" description="Helical" evidence="1">
    <location>
        <begin position="125"/>
        <end position="144"/>
    </location>
</feature>
<dbReference type="VEuPathDB" id="VectorBase:CSON002507"/>
<evidence type="ECO:0000313" key="3">
    <source>
        <dbReference type="EMBL" id="SSX20786.1"/>
    </source>
</evidence>
<name>A0A336LS03_CULSO</name>
<evidence type="ECO:0000256" key="2">
    <source>
        <dbReference type="SAM" id="SignalP"/>
    </source>
</evidence>
<evidence type="ECO:0000256" key="1">
    <source>
        <dbReference type="SAM" id="Phobius"/>
    </source>
</evidence>
<organism evidence="3">
    <name type="scientific">Culicoides sonorensis</name>
    <name type="common">Biting midge</name>
    <dbReference type="NCBI Taxonomy" id="179676"/>
    <lineage>
        <taxon>Eukaryota</taxon>
        <taxon>Metazoa</taxon>
        <taxon>Ecdysozoa</taxon>
        <taxon>Arthropoda</taxon>
        <taxon>Hexapoda</taxon>
        <taxon>Insecta</taxon>
        <taxon>Pterygota</taxon>
        <taxon>Neoptera</taxon>
        <taxon>Endopterygota</taxon>
        <taxon>Diptera</taxon>
        <taxon>Nematocera</taxon>
        <taxon>Chironomoidea</taxon>
        <taxon>Ceratopogonidae</taxon>
        <taxon>Ceratopogoninae</taxon>
        <taxon>Culicoides</taxon>
        <taxon>Monoculicoides</taxon>
    </lineage>
</organism>